<dbReference type="AlphaFoldDB" id="A0A1I5U4C9"/>
<dbReference type="PIRSF" id="PIRSF008546">
    <property type="entry name" value="UCP008546"/>
    <property type="match status" value="1"/>
</dbReference>
<dbReference type="RefSeq" id="WP_093424470.1">
    <property type="nucleotide sequence ID" value="NZ_FOXA01000017.1"/>
</dbReference>
<dbReference type="OrthoDB" id="9801870at2"/>
<evidence type="ECO:0000313" key="1">
    <source>
        <dbReference type="EMBL" id="SFP90124.1"/>
    </source>
</evidence>
<name>A0A1I5U4C9_9RHOB</name>
<dbReference type="InterPro" id="IPR014937">
    <property type="entry name" value="DUF1810"/>
</dbReference>
<dbReference type="EMBL" id="FOXA01000017">
    <property type="protein sequence ID" value="SFP90124.1"/>
    <property type="molecule type" value="Genomic_DNA"/>
</dbReference>
<sequence>MNLQRFLDAQEGVIDTAMDELRAGGKRSHWMWFVFPQLRGLGRSSTAQYYGIEDLEEAAAYLAHPVLGARLIECNQLMLGHAGTPPEAILGGVDAMKLRSSATLFDTLPGADPVFADVLADIYGKQRCERTLHLLGAD</sequence>
<dbReference type="SUPFAM" id="SSF140736">
    <property type="entry name" value="Rv1873-like"/>
    <property type="match status" value="1"/>
</dbReference>
<dbReference type="InterPro" id="IPR036287">
    <property type="entry name" value="Rv1873-like_sf"/>
</dbReference>
<accession>A0A1I5U4C9</accession>
<dbReference type="Proteomes" id="UP000199356">
    <property type="component" value="Unassembled WGS sequence"/>
</dbReference>
<dbReference type="Gene3D" id="1.25.40.380">
    <property type="entry name" value="Protein of unknown function DUF1810"/>
    <property type="match status" value="1"/>
</dbReference>
<organism evidence="1 2">
    <name type="scientific">Tranquillimonas alkanivorans</name>
    <dbReference type="NCBI Taxonomy" id="441119"/>
    <lineage>
        <taxon>Bacteria</taxon>
        <taxon>Pseudomonadati</taxon>
        <taxon>Pseudomonadota</taxon>
        <taxon>Alphaproteobacteria</taxon>
        <taxon>Rhodobacterales</taxon>
        <taxon>Roseobacteraceae</taxon>
        <taxon>Tranquillimonas</taxon>
    </lineage>
</organism>
<dbReference type="Pfam" id="PF08837">
    <property type="entry name" value="DUF1810"/>
    <property type="match status" value="1"/>
</dbReference>
<evidence type="ECO:0000313" key="2">
    <source>
        <dbReference type="Proteomes" id="UP000199356"/>
    </source>
</evidence>
<reference evidence="1 2" key="1">
    <citation type="submission" date="2016-10" db="EMBL/GenBank/DDBJ databases">
        <authorList>
            <person name="de Groot N.N."/>
        </authorList>
    </citation>
    <scope>NUCLEOTIDE SEQUENCE [LARGE SCALE GENOMIC DNA]</scope>
    <source>
        <strain evidence="1 2">DSM 19547</strain>
    </source>
</reference>
<keyword evidence="2" id="KW-1185">Reference proteome</keyword>
<proteinExistence type="predicted"/>
<protein>
    <submittedName>
        <fullName evidence="1">Uncharacterized protein, DUF1810 family</fullName>
    </submittedName>
</protein>
<gene>
    <name evidence="1" type="ORF">SAMN04488047_11749</name>
</gene>
<dbReference type="STRING" id="441119.SAMN04488047_11749"/>